<evidence type="ECO:0000256" key="1">
    <source>
        <dbReference type="SAM" id="SignalP"/>
    </source>
</evidence>
<organism evidence="2 3">
    <name type="scientific">Pomacea canaliculata</name>
    <name type="common">Golden apple snail</name>
    <dbReference type="NCBI Taxonomy" id="400727"/>
    <lineage>
        <taxon>Eukaryota</taxon>
        <taxon>Metazoa</taxon>
        <taxon>Spiralia</taxon>
        <taxon>Lophotrochozoa</taxon>
        <taxon>Mollusca</taxon>
        <taxon>Gastropoda</taxon>
        <taxon>Caenogastropoda</taxon>
        <taxon>Architaenioglossa</taxon>
        <taxon>Ampullarioidea</taxon>
        <taxon>Ampullariidae</taxon>
        <taxon>Pomacea</taxon>
    </lineage>
</organism>
<evidence type="ECO:0000313" key="2">
    <source>
        <dbReference type="EMBL" id="PVD31297.1"/>
    </source>
</evidence>
<comment type="caution">
    <text evidence="2">The sequence shown here is derived from an EMBL/GenBank/DDBJ whole genome shotgun (WGS) entry which is preliminary data.</text>
</comment>
<dbReference type="EMBL" id="PZQS01000004">
    <property type="protein sequence ID" value="PVD31297.1"/>
    <property type="molecule type" value="Genomic_DNA"/>
</dbReference>
<dbReference type="Proteomes" id="UP000245119">
    <property type="component" value="Linkage Group LG4"/>
</dbReference>
<protein>
    <recommendedName>
        <fullName evidence="4">Secreted protein</fullName>
    </recommendedName>
</protein>
<dbReference type="AlphaFoldDB" id="A0A2T7PD17"/>
<sequence length="70" mass="7755">MRQLMILAAALLILCVEMSSCDAEPDAIQEEQVLHKPHKRASYTTTTRFGVALIGLIGRRLAPDEPHPVM</sequence>
<proteinExistence type="predicted"/>
<evidence type="ECO:0008006" key="4">
    <source>
        <dbReference type="Google" id="ProtNLM"/>
    </source>
</evidence>
<gene>
    <name evidence="2" type="ORF">C0Q70_06709</name>
</gene>
<keyword evidence="3" id="KW-1185">Reference proteome</keyword>
<name>A0A2T7PD17_POMCA</name>
<feature type="chain" id="PRO_5015508479" description="Secreted protein" evidence="1">
    <location>
        <begin position="24"/>
        <end position="70"/>
    </location>
</feature>
<feature type="signal peptide" evidence="1">
    <location>
        <begin position="1"/>
        <end position="23"/>
    </location>
</feature>
<accession>A0A2T7PD17</accession>
<keyword evidence="1" id="KW-0732">Signal</keyword>
<reference evidence="2 3" key="1">
    <citation type="submission" date="2018-04" db="EMBL/GenBank/DDBJ databases">
        <title>The genome of golden apple snail Pomacea canaliculata provides insight into stress tolerance and invasive adaptation.</title>
        <authorList>
            <person name="Liu C."/>
            <person name="Liu B."/>
            <person name="Ren Y."/>
            <person name="Zhang Y."/>
            <person name="Wang H."/>
            <person name="Li S."/>
            <person name="Jiang F."/>
            <person name="Yin L."/>
            <person name="Zhang G."/>
            <person name="Qian W."/>
            <person name="Fan W."/>
        </authorList>
    </citation>
    <scope>NUCLEOTIDE SEQUENCE [LARGE SCALE GENOMIC DNA]</scope>
    <source>
        <strain evidence="2">SZHN2017</strain>
        <tissue evidence="2">Muscle</tissue>
    </source>
</reference>
<evidence type="ECO:0000313" key="3">
    <source>
        <dbReference type="Proteomes" id="UP000245119"/>
    </source>
</evidence>